<dbReference type="PRINTS" id="PR00420">
    <property type="entry name" value="RNGMNOXGNASE"/>
</dbReference>
<proteinExistence type="inferred from homology"/>
<accession>A0A1W5DBW2</accession>
<keyword evidence="8" id="KW-1185">Reference proteome</keyword>
<evidence type="ECO:0000256" key="5">
    <source>
        <dbReference type="ARBA" id="ARBA00023033"/>
    </source>
</evidence>
<evidence type="ECO:0000313" key="8">
    <source>
        <dbReference type="Proteomes" id="UP000192927"/>
    </source>
</evidence>
<evidence type="ECO:0000256" key="2">
    <source>
        <dbReference type="ARBA" id="ARBA00022630"/>
    </source>
</evidence>
<dbReference type="InterPro" id="IPR036188">
    <property type="entry name" value="FAD/NAD-bd_sf"/>
</dbReference>
<feature type="domain" description="FAD-binding" evidence="6">
    <location>
        <begin position="169"/>
        <end position="352"/>
    </location>
</feature>
<evidence type="ECO:0000259" key="6">
    <source>
        <dbReference type="Pfam" id="PF01494"/>
    </source>
</evidence>
<dbReference type="GO" id="GO:0071949">
    <property type="term" value="F:FAD binding"/>
    <property type="evidence" value="ECO:0007669"/>
    <property type="project" value="InterPro"/>
</dbReference>
<reference evidence="8" key="1">
    <citation type="submission" date="2017-03" db="EMBL/GenBank/DDBJ databases">
        <authorList>
            <person name="Sharma R."/>
            <person name="Thines M."/>
        </authorList>
    </citation>
    <scope>NUCLEOTIDE SEQUENCE [LARGE SCALE GENOMIC DNA]</scope>
</reference>
<organism evidence="7 8">
    <name type="scientific">Lasallia pustulata</name>
    <dbReference type="NCBI Taxonomy" id="136370"/>
    <lineage>
        <taxon>Eukaryota</taxon>
        <taxon>Fungi</taxon>
        <taxon>Dikarya</taxon>
        <taxon>Ascomycota</taxon>
        <taxon>Pezizomycotina</taxon>
        <taxon>Lecanoromycetes</taxon>
        <taxon>OSLEUM clade</taxon>
        <taxon>Umbilicariomycetidae</taxon>
        <taxon>Umbilicariales</taxon>
        <taxon>Umbilicariaceae</taxon>
        <taxon>Lasallia</taxon>
    </lineage>
</organism>
<keyword evidence="3" id="KW-0274">FAD</keyword>
<sequence>MIKKGDELPPLGLHHHLAGKRIIVAGAGIAGLSFAVAFRRNWAASFSPSLAPPSTVIYERESKETTVARTGYSMTIRSDGFSGGMQSTEKMGLLDKVVAASATAGADRRNKKFPVPALRIARSDLRRVLIDGLAAQDEVRWTVSCTGAEVCPGDGGKVNVQLSNGSIDECDLLIAADGARSKPRGALRPEDGLRFTGAVTLGGTARFPEGKGVEGWANRDWRFVIGETGKGMFMAPVNQHSASWSVSYITEKPRALMRPPYTQEQVDGMLKEALETGKGSSTCLKRMVALTDPDTLTLSNAMERDPFKHKEGERVIFIGDANHAMCHFSGNGANMALMDGCDLAEQLCKASTLVAAVETYDDHAAVQDSCLDESGEHSSCARDRLEAKGLFGADEDRQLVYVGFLAEYYSKVSL</sequence>
<dbReference type="AlphaFoldDB" id="A0A1W5DBW2"/>
<dbReference type="Gene3D" id="3.50.50.60">
    <property type="entry name" value="FAD/NAD(P)-binding domain"/>
    <property type="match status" value="1"/>
</dbReference>
<dbReference type="Pfam" id="PF01494">
    <property type="entry name" value="FAD_binding_3"/>
    <property type="match status" value="1"/>
</dbReference>
<keyword evidence="5 7" id="KW-0503">Monooxygenase</keyword>
<keyword evidence="2" id="KW-0285">Flavoprotein</keyword>
<dbReference type="PANTHER" id="PTHR13789:SF309">
    <property type="entry name" value="PUTATIVE (AFU_ORTHOLOGUE AFUA_6G14510)-RELATED"/>
    <property type="match status" value="1"/>
</dbReference>
<name>A0A1W5DBW2_9LECA</name>
<protein>
    <submittedName>
        <fullName evidence="7">Monooxygenase, FAD-binding</fullName>
    </submittedName>
</protein>
<dbReference type="EMBL" id="FWEW01003741">
    <property type="protein sequence ID" value="SLM40638.1"/>
    <property type="molecule type" value="Genomic_DNA"/>
</dbReference>
<evidence type="ECO:0000313" key="7">
    <source>
        <dbReference type="EMBL" id="SLM40638.1"/>
    </source>
</evidence>
<evidence type="ECO:0000256" key="4">
    <source>
        <dbReference type="ARBA" id="ARBA00023002"/>
    </source>
</evidence>
<evidence type="ECO:0000256" key="1">
    <source>
        <dbReference type="ARBA" id="ARBA00007992"/>
    </source>
</evidence>
<evidence type="ECO:0000256" key="3">
    <source>
        <dbReference type="ARBA" id="ARBA00022827"/>
    </source>
</evidence>
<dbReference type="Proteomes" id="UP000192927">
    <property type="component" value="Unassembled WGS sequence"/>
</dbReference>
<comment type="similarity">
    <text evidence="1">Belongs to the paxM FAD-dependent monooxygenase family.</text>
</comment>
<keyword evidence="4" id="KW-0560">Oxidoreductase</keyword>
<dbReference type="SUPFAM" id="SSF51905">
    <property type="entry name" value="FAD/NAD(P)-binding domain"/>
    <property type="match status" value="1"/>
</dbReference>
<dbReference type="GO" id="GO:0004497">
    <property type="term" value="F:monooxygenase activity"/>
    <property type="evidence" value="ECO:0007669"/>
    <property type="project" value="UniProtKB-KW"/>
</dbReference>
<dbReference type="PANTHER" id="PTHR13789">
    <property type="entry name" value="MONOOXYGENASE"/>
    <property type="match status" value="1"/>
</dbReference>
<dbReference type="InterPro" id="IPR050493">
    <property type="entry name" value="FAD-dep_Monooxygenase_BioMet"/>
</dbReference>
<dbReference type="InterPro" id="IPR002938">
    <property type="entry name" value="FAD-bd"/>
</dbReference>